<dbReference type="Gramene" id="CDP19831">
    <property type="protein sequence ID" value="CDP19831"/>
    <property type="gene ID" value="GSCOC_T00002617001"/>
</dbReference>
<feature type="transmembrane region" description="Helical" evidence="1">
    <location>
        <begin position="83"/>
        <end position="109"/>
    </location>
</feature>
<accession>A0A068VGI4</accession>
<keyword evidence="1" id="KW-0812">Transmembrane</keyword>
<protein>
    <submittedName>
        <fullName evidence="2">DH200=94 genomic scaffold, scaffold_719</fullName>
    </submittedName>
</protein>
<name>A0A068VGI4_COFCA</name>
<dbReference type="InParanoid" id="A0A068VGI4"/>
<organism evidence="2 3">
    <name type="scientific">Coffea canephora</name>
    <name type="common">Robusta coffee</name>
    <dbReference type="NCBI Taxonomy" id="49390"/>
    <lineage>
        <taxon>Eukaryota</taxon>
        <taxon>Viridiplantae</taxon>
        <taxon>Streptophyta</taxon>
        <taxon>Embryophyta</taxon>
        <taxon>Tracheophyta</taxon>
        <taxon>Spermatophyta</taxon>
        <taxon>Magnoliopsida</taxon>
        <taxon>eudicotyledons</taxon>
        <taxon>Gunneridae</taxon>
        <taxon>Pentapetalae</taxon>
        <taxon>asterids</taxon>
        <taxon>lamiids</taxon>
        <taxon>Gentianales</taxon>
        <taxon>Rubiaceae</taxon>
        <taxon>Ixoroideae</taxon>
        <taxon>Gardenieae complex</taxon>
        <taxon>Bertiereae - Coffeeae clade</taxon>
        <taxon>Coffeeae</taxon>
        <taxon>Coffea</taxon>
    </lineage>
</organism>
<dbReference type="EMBL" id="HG739803">
    <property type="protein sequence ID" value="CDP19831.1"/>
    <property type="molecule type" value="Genomic_DNA"/>
</dbReference>
<keyword evidence="3" id="KW-1185">Reference proteome</keyword>
<keyword evidence="1" id="KW-0472">Membrane</keyword>
<dbReference type="AlphaFoldDB" id="A0A068VGI4"/>
<evidence type="ECO:0000313" key="2">
    <source>
        <dbReference type="EMBL" id="CDP19831.1"/>
    </source>
</evidence>
<sequence>MKYEIIRERGVEKQKRSSQSLRKNVLKSILEPSFFPNCISNPTKISPFQSPPNSFVHRERCDSRSRQLSSQKLVRRNPFPTDVLPIVAVEIIIFTISPPILPILIFQYLRPVRHVHRQRRSRPTNNHLRSR</sequence>
<evidence type="ECO:0000313" key="3">
    <source>
        <dbReference type="Proteomes" id="UP000295252"/>
    </source>
</evidence>
<proteinExistence type="predicted"/>
<evidence type="ECO:0000256" key="1">
    <source>
        <dbReference type="SAM" id="Phobius"/>
    </source>
</evidence>
<reference evidence="3" key="1">
    <citation type="journal article" date="2014" name="Science">
        <title>The coffee genome provides insight into the convergent evolution of caffeine biosynthesis.</title>
        <authorList>
            <person name="Denoeud F."/>
            <person name="Carretero-Paulet L."/>
            <person name="Dereeper A."/>
            <person name="Droc G."/>
            <person name="Guyot R."/>
            <person name="Pietrella M."/>
            <person name="Zheng C."/>
            <person name="Alberti A."/>
            <person name="Anthony F."/>
            <person name="Aprea G."/>
            <person name="Aury J.M."/>
            <person name="Bento P."/>
            <person name="Bernard M."/>
            <person name="Bocs S."/>
            <person name="Campa C."/>
            <person name="Cenci A."/>
            <person name="Combes M.C."/>
            <person name="Crouzillat D."/>
            <person name="Da Silva C."/>
            <person name="Daddiego L."/>
            <person name="De Bellis F."/>
            <person name="Dussert S."/>
            <person name="Garsmeur O."/>
            <person name="Gayraud T."/>
            <person name="Guignon V."/>
            <person name="Jahn K."/>
            <person name="Jamilloux V."/>
            <person name="Joet T."/>
            <person name="Labadie K."/>
            <person name="Lan T."/>
            <person name="Leclercq J."/>
            <person name="Lepelley M."/>
            <person name="Leroy T."/>
            <person name="Li L.T."/>
            <person name="Librado P."/>
            <person name="Lopez L."/>
            <person name="Munoz A."/>
            <person name="Noel B."/>
            <person name="Pallavicini A."/>
            <person name="Perrotta G."/>
            <person name="Poncet V."/>
            <person name="Pot D."/>
            <person name="Priyono X."/>
            <person name="Rigoreau M."/>
            <person name="Rouard M."/>
            <person name="Rozas J."/>
            <person name="Tranchant-Dubreuil C."/>
            <person name="VanBuren R."/>
            <person name="Zhang Q."/>
            <person name="Andrade A.C."/>
            <person name="Argout X."/>
            <person name="Bertrand B."/>
            <person name="de Kochko A."/>
            <person name="Graziosi G."/>
            <person name="Henry R.J."/>
            <person name="Jayarama X."/>
            <person name="Ming R."/>
            <person name="Nagai C."/>
            <person name="Rounsley S."/>
            <person name="Sankoff D."/>
            <person name="Giuliano G."/>
            <person name="Albert V.A."/>
            <person name="Wincker P."/>
            <person name="Lashermes P."/>
        </authorList>
    </citation>
    <scope>NUCLEOTIDE SEQUENCE [LARGE SCALE GENOMIC DNA]</scope>
    <source>
        <strain evidence="3">cv. DH200-94</strain>
    </source>
</reference>
<gene>
    <name evidence="2" type="ORF">GSCOC_T00002617001</name>
</gene>
<dbReference type="Proteomes" id="UP000295252">
    <property type="component" value="Unassembled WGS sequence"/>
</dbReference>
<keyword evidence="1" id="KW-1133">Transmembrane helix</keyword>